<evidence type="ECO:0000256" key="1">
    <source>
        <dbReference type="ARBA" id="ARBA00022729"/>
    </source>
</evidence>
<evidence type="ECO:0000256" key="2">
    <source>
        <dbReference type="SAM" id="SignalP"/>
    </source>
</evidence>
<reference evidence="4" key="1">
    <citation type="submission" date="2021-10" db="EMBL/GenBank/DDBJ databases">
        <title>Genome Sequence of The Candidatus Hydrogeosomobacter endosymbioticus, an Intracellular Bacterial Symbiont of the Anaerobic Ciliate GW7.</title>
        <authorList>
            <person name="Shiohama Y."/>
            <person name="Shinzato N."/>
        </authorList>
    </citation>
    <scope>NUCLEOTIDE SEQUENCE [LARGE SCALE GENOMIC DNA]</scope>
    <source>
        <strain evidence="4">200920</strain>
    </source>
</reference>
<feature type="signal peptide" evidence="2">
    <location>
        <begin position="1"/>
        <end position="28"/>
    </location>
</feature>
<evidence type="ECO:0000313" key="5">
    <source>
        <dbReference type="Proteomes" id="UP001320209"/>
    </source>
</evidence>
<protein>
    <recommendedName>
        <fullName evidence="3">Organic solvent tolerance-like N-terminal domain-containing protein</fullName>
    </recommendedName>
</protein>
<dbReference type="InterPro" id="IPR052037">
    <property type="entry name" value="LPS_export_LptA"/>
</dbReference>
<feature type="chain" id="PRO_5046450806" description="Organic solvent tolerance-like N-terminal domain-containing protein" evidence="2">
    <location>
        <begin position="29"/>
        <end position="296"/>
    </location>
</feature>
<dbReference type="Proteomes" id="UP001320209">
    <property type="component" value="Chromosome"/>
</dbReference>
<feature type="domain" description="Organic solvent tolerance-like N-terminal" evidence="3">
    <location>
        <begin position="149"/>
        <end position="255"/>
    </location>
</feature>
<keyword evidence="5" id="KW-1185">Reference proteome</keyword>
<keyword evidence="1 2" id="KW-0732">Signal</keyword>
<evidence type="ECO:0000313" key="4">
    <source>
        <dbReference type="EMBL" id="BDB95959.1"/>
    </source>
</evidence>
<dbReference type="RefSeq" id="WP_236865229.1">
    <property type="nucleotide sequence ID" value="NZ_AP025225.1"/>
</dbReference>
<proteinExistence type="predicted"/>
<sequence>MYNFFAKNRPSIVISLILCVGICLPAYCSSQNKSAPAEKTDASGEVHVDAPHQIEFLEKENMCIARGNENSPARARKGNVTVSASELRVYFDQSPDGKRALRTIEANGRAALFGPFGNVTSEKLVYTAKKEELVACGGAISLKTPEYSVTANNFIKYSNSELKGTADGNAILRHGDKTISSNVITVFFEKTANKTSNKTEPNGGQLAVKRAIANGNVSMSNGVQNAVGDSAIYESSNKNLSLKGKVRISEGGSSGIGHIGKINLENGKSSLCGNKKQRVKVIVTPKSLQKRPLQKK</sequence>
<organism evidence="4 5">
    <name type="scientific">Candidatus Hydrogenosomobacter endosymbioticus</name>
    <dbReference type="NCBI Taxonomy" id="2558174"/>
    <lineage>
        <taxon>Bacteria</taxon>
        <taxon>Pseudomonadati</taxon>
        <taxon>Pseudomonadota</taxon>
        <taxon>Alphaproteobacteria</taxon>
        <taxon>Holosporales</taxon>
        <taxon>Holosporaceae</taxon>
        <taxon>Candidatus Hydrogenosomobacter</taxon>
    </lineage>
</organism>
<gene>
    <name evidence="4" type="ORF">HYD_0920</name>
</gene>
<accession>A0ABM7V867</accession>
<dbReference type="PANTHER" id="PTHR36504:SF1">
    <property type="entry name" value="LIPOPOLYSACCHARIDE EXPORT SYSTEM PROTEIN LPTA"/>
    <property type="match status" value="1"/>
</dbReference>
<dbReference type="EMBL" id="AP025225">
    <property type="protein sequence ID" value="BDB95959.1"/>
    <property type="molecule type" value="Genomic_DNA"/>
</dbReference>
<dbReference type="PANTHER" id="PTHR36504">
    <property type="entry name" value="LIPOPOLYSACCHARIDE EXPORT SYSTEM PROTEIN LPTA"/>
    <property type="match status" value="1"/>
</dbReference>
<evidence type="ECO:0000259" key="3">
    <source>
        <dbReference type="Pfam" id="PF03968"/>
    </source>
</evidence>
<dbReference type="Gene3D" id="2.60.450.10">
    <property type="entry name" value="Lipopolysaccharide (LPS) transport protein A like domain"/>
    <property type="match status" value="1"/>
</dbReference>
<dbReference type="InterPro" id="IPR005653">
    <property type="entry name" value="OstA-like_N"/>
</dbReference>
<name>A0ABM7V867_9PROT</name>
<dbReference type="Pfam" id="PF03968">
    <property type="entry name" value="LptD_N"/>
    <property type="match status" value="1"/>
</dbReference>